<protein>
    <submittedName>
        <fullName evidence="5">ABC transporter substrate-binding protein</fullName>
    </submittedName>
</protein>
<dbReference type="KEGG" id="rjg:CCGE525_24870"/>
<dbReference type="PANTHER" id="PTHR43649">
    <property type="entry name" value="ARABINOSE-BINDING PROTEIN-RELATED"/>
    <property type="match status" value="1"/>
</dbReference>
<dbReference type="InterPro" id="IPR006059">
    <property type="entry name" value="SBP"/>
</dbReference>
<gene>
    <name evidence="5" type="ORF">CCGE525_24870</name>
</gene>
<evidence type="ECO:0000256" key="2">
    <source>
        <dbReference type="ARBA" id="ARBA00008520"/>
    </source>
</evidence>
<evidence type="ECO:0000313" key="6">
    <source>
        <dbReference type="Proteomes" id="UP000282195"/>
    </source>
</evidence>
<keyword evidence="5" id="KW-0614">Plasmid</keyword>
<dbReference type="InterPro" id="IPR050490">
    <property type="entry name" value="Bact_solute-bd_prot1"/>
</dbReference>
<proteinExistence type="inferred from homology"/>
<dbReference type="Proteomes" id="UP000282195">
    <property type="component" value="Plasmid pRCCGE525c"/>
</dbReference>
<dbReference type="SUPFAM" id="SSF53850">
    <property type="entry name" value="Periplasmic binding protein-like II"/>
    <property type="match status" value="1"/>
</dbReference>
<organism evidence="5 6">
    <name type="scientific">Rhizobium jaguaris</name>
    <dbReference type="NCBI Taxonomy" id="1312183"/>
    <lineage>
        <taxon>Bacteria</taxon>
        <taxon>Pseudomonadati</taxon>
        <taxon>Pseudomonadota</taxon>
        <taxon>Alphaproteobacteria</taxon>
        <taxon>Hyphomicrobiales</taxon>
        <taxon>Rhizobiaceae</taxon>
        <taxon>Rhizobium/Agrobacterium group</taxon>
        <taxon>Rhizobium</taxon>
    </lineage>
</organism>
<dbReference type="AlphaFoldDB" id="A0A387FS30"/>
<feature type="chain" id="PRO_5017451566" evidence="4">
    <location>
        <begin position="24"/>
        <end position="419"/>
    </location>
</feature>
<dbReference type="EMBL" id="CP032695">
    <property type="protein sequence ID" value="AYG62090.1"/>
    <property type="molecule type" value="Genomic_DNA"/>
</dbReference>
<dbReference type="CDD" id="cd14748">
    <property type="entry name" value="PBP2_UgpB"/>
    <property type="match status" value="1"/>
</dbReference>
<keyword evidence="3" id="KW-0574">Periplasm</keyword>
<evidence type="ECO:0000256" key="3">
    <source>
        <dbReference type="ARBA" id="ARBA00022764"/>
    </source>
</evidence>
<dbReference type="OrthoDB" id="2509690at2"/>
<evidence type="ECO:0000256" key="4">
    <source>
        <dbReference type="SAM" id="SignalP"/>
    </source>
</evidence>
<keyword evidence="6" id="KW-1185">Reference proteome</keyword>
<feature type="signal peptide" evidence="4">
    <location>
        <begin position="1"/>
        <end position="23"/>
    </location>
</feature>
<accession>A0A387FS30</accession>
<keyword evidence="4" id="KW-0732">Signal</keyword>
<name>A0A387FS30_9HYPH</name>
<evidence type="ECO:0000313" key="5">
    <source>
        <dbReference type="EMBL" id="AYG62090.1"/>
    </source>
</evidence>
<comment type="similarity">
    <text evidence="2">Belongs to the bacterial solute-binding protein 1 family.</text>
</comment>
<dbReference type="Gene3D" id="3.40.190.10">
    <property type="entry name" value="Periplasmic binding protein-like II"/>
    <property type="match status" value="1"/>
</dbReference>
<dbReference type="Pfam" id="PF01547">
    <property type="entry name" value="SBP_bac_1"/>
    <property type="match status" value="1"/>
</dbReference>
<geneLocation type="plasmid" evidence="6">
    <name>prccge525c</name>
</geneLocation>
<comment type="subcellular location">
    <subcellularLocation>
        <location evidence="1">Periplasm</location>
    </subcellularLocation>
</comment>
<dbReference type="RefSeq" id="WP_120707027.1">
    <property type="nucleotide sequence ID" value="NZ_CP032695.1"/>
</dbReference>
<dbReference type="GO" id="GO:0042597">
    <property type="term" value="C:periplasmic space"/>
    <property type="evidence" value="ECO:0007669"/>
    <property type="project" value="UniProtKB-SubCell"/>
</dbReference>
<reference evidence="5 6" key="1">
    <citation type="submission" date="2018-10" db="EMBL/GenBank/DDBJ databases">
        <title>Rhizobium etli, R. leguminosarum and a new Rhizobium genospecies from Phaseolus dumosus.</title>
        <authorList>
            <person name="Ramirez-Puebla S.T."/>
            <person name="Rogel-Hernandez M.A."/>
            <person name="Guerrero G."/>
            <person name="Ormeno-Orrillo E."/>
            <person name="Martinez-Romero J.C."/>
            <person name="Negrete-Yankelevich S."/>
            <person name="Martinez-Romero E."/>
        </authorList>
    </citation>
    <scope>NUCLEOTIDE SEQUENCE [LARGE SCALE GENOMIC DNA]</scope>
    <source>
        <strain evidence="5 6">CCGE525</strain>
        <plasmid evidence="6">prccge525c</plasmid>
    </source>
</reference>
<dbReference type="PANTHER" id="PTHR43649:SF30">
    <property type="entry name" value="ABC TRANSPORTER SUBSTRATE-BINDING PROTEIN"/>
    <property type="match status" value="1"/>
</dbReference>
<evidence type="ECO:0000256" key="1">
    <source>
        <dbReference type="ARBA" id="ARBA00004418"/>
    </source>
</evidence>
<sequence length="419" mass="44869">MQSLVKSLALAGLLGLTAGAARAADTTINVLYANDRTTAEAHEEIKTRFEAENPGIKISFLAPADSYETATQSLLRGALIGDLPDVVFQGQNLIRSLVDRDLAVPLNSFIEADGGADKLGYDAGMLRIGTLKDRYYAIPFAVSTPLVYVNLDLLKAANVDPEQFPTNWADMVALGKRLDNPANGVTGFYFQWDITGNWMFQSLDFSYGGQMLSADEKTAALDGPAGIKALETVESFAKASMPNLPSAQARPAFAAGKIAIFADSSSNLGKATAAVGQNFKFRTYPFPLPSADGRLPAGGNAALMLTKDAEKQKTAWKYIKFATGPIGQTIMARHTGYLPSNNIAINTPDLLGDFYKSQPNYQTSIKQIPVLTGWYAFPGPNGLKIIDVIKGHLEAIVTGKKTASETAPAITHDVQALLQ</sequence>